<dbReference type="InterPro" id="IPR035940">
    <property type="entry name" value="CAP_sf"/>
</dbReference>
<evidence type="ECO:0000313" key="2">
    <source>
        <dbReference type="EMBL" id="KAL5102805.1"/>
    </source>
</evidence>
<sequence>MSVSPLPAQSFAMRVRTVSSESPIGSFLKVLSLITIVAAVLCQPPTDAERAQILEAHLAVRESVFPPAANMMLMEYSHQLEHLADHWAGRCKFEHPDPKVHAHYRDLGQNIAIMGGITPSFTEAVCGYRNEEKRYDYFNNSCTGRCGHYTQMVWASSNLLGCSMRRCDGINPQWNDPQYLSVCQYKPPGNYRGMKPYEYGISCSKCPDGYSCYRNQCFKDAKCSQVYPLMGVWNEADRMVPKCRVFMG</sequence>
<dbReference type="PANTHER" id="PTHR10334">
    <property type="entry name" value="CYSTEINE-RICH SECRETORY PROTEIN-RELATED"/>
    <property type="match status" value="1"/>
</dbReference>
<dbReference type="Proteomes" id="UP001651158">
    <property type="component" value="Unassembled WGS sequence"/>
</dbReference>
<reference evidence="2 3" key="1">
    <citation type="journal article" date="2022" name="Front. Cell. Infect. Microbiol.">
        <title>The Genomes of Two Strains of Taenia crassiceps the Animal Model for the Study of Human Cysticercosis.</title>
        <authorList>
            <person name="Bobes R.J."/>
            <person name="Estrada K."/>
            <person name="Rios-Valencia D.G."/>
            <person name="Calderon-Gallegos A."/>
            <person name="de la Torre P."/>
            <person name="Carrero J.C."/>
            <person name="Sanchez-Flores A."/>
            <person name="Laclette J.P."/>
        </authorList>
    </citation>
    <scope>NUCLEOTIDE SEQUENCE [LARGE SCALE GENOMIC DNA]</scope>
    <source>
        <strain evidence="2">WFUcys</strain>
    </source>
</reference>
<dbReference type="Pfam" id="PF00188">
    <property type="entry name" value="CAP"/>
    <property type="match status" value="1"/>
</dbReference>
<dbReference type="InterPro" id="IPR014044">
    <property type="entry name" value="CAP_dom"/>
</dbReference>
<organism evidence="2 3">
    <name type="scientific">Taenia crassiceps</name>
    <dbReference type="NCBI Taxonomy" id="6207"/>
    <lineage>
        <taxon>Eukaryota</taxon>
        <taxon>Metazoa</taxon>
        <taxon>Spiralia</taxon>
        <taxon>Lophotrochozoa</taxon>
        <taxon>Platyhelminthes</taxon>
        <taxon>Cestoda</taxon>
        <taxon>Eucestoda</taxon>
        <taxon>Cyclophyllidea</taxon>
        <taxon>Taeniidae</taxon>
        <taxon>Taenia</taxon>
    </lineage>
</organism>
<dbReference type="SUPFAM" id="SSF55797">
    <property type="entry name" value="PR-1-like"/>
    <property type="match status" value="1"/>
</dbReference>
<dbReference type="Gene3D" id="3.40.33.10">
    <property type="entry name" value="CAP"/>
    <property type="match status" value="1"/>
</dbReference>
<dbReference type="EMBL" id="JAKROA010000024">
    <property type="protein sequence ID" value="KAL5102805.1"/>
    <property type="molecule type" value="Genomic_DNA"/>
</dbReference>
<dbReference type="InterPro" id="IPR018244">
    <property type="entry name" value="Allrgn_V5/Tpx1_CS"/>
</dbReference>
<accession>A0ABR4Q0E4</accession>
<protein>
    <submittedName>
        <fullName evidence="2">Peptidase inhibitor 15</fullName>
    </submittedName>
</protein>
<dbReference type="InterPro" id="IPR001283">
    <property type="entry name" value="CRISP-related"/>
</dbReference>
<dbReference type="PRINTS" id="PR00837">
    <property type="entry name" value="V5TPXLIKE"/>
</dbReference>
<feature type="domain" description="SCP" evidence="1">
    <location>
        <begin position="48"/>
        <end position="193"/>
    </location>
</feature>
<dbReference type="PROSITE" id="PS01009">
    <property type="entry name" value="CRISP_1"/>
    <property type="match status" value="1"/>
</dbReference>
<evidence type="ECO:0000313" key="3">
    <source>
        <dbReference type="Proteomes" id="UP001651158"/>
    </source>
</evidence>
<evidence type="ECO:0000259" key="1">
    <source>
        <dbReference type="SMART" id="SM00198"/>
    </source>
</evidence>
<comment type="caution">
    <text evidence="2">The sequence shown here is derived from an EMBL/GenBank/DDBJ whole genome shotgun (WGS) entry which is preliminary data.</text>
</comment>
<gene>
    <name evidence="2" type="ORF">TcWFU_006523</name>
</gene>
<keyword evidence="3" id="KW-1185">Reference proteome</keyword>
<name>A0ABR4Q0E4_9CEST</name>
<proteinExistence type="predicted"/>
<dbReference type="SMART" id="SM00198">
    <property type="entry name" value="SCP"/>
    <property type="match status" value="1"/>
</dbReference>